<protein>
    <submittedName>
        <fullName evidence="7">C-type cytochrome</fullName>
    </submittedName>
</protein>
<keyword evidence="2 4" id="KW-0479">Metal-binding</keyword>
<accession>A0ABW0N7D6</accession>
<dbReference type="EMBL" id="JBHSMF010000002">
    <property type="protein sequence ID" value="MFC5495911.1"/>
    <property type="molecule type" value="Genomic_DNA"/>
</dbReference>
<dbReference type="InterPro" id="IPR009056">
    <property type="entry name" value="Cyt_c-like_dom"/>
</dbReference>
<evidence type="ECO:0000313" key="8">
    <source>
        <dbReference type="Proteomes" id="UP001596037"/>
    </source>
</evidence>
<dbReference type="PIRSF" id="PIRSF000005">
    <property type="entry name" value="Cytochrome_c4"/>
    <property type="match status" value="1"/>
</dbReference>
<dbReference type="Gene3D" id="1.10.760.10">
    <property type="entry name" value="Cytochrome c-like domain"/>
    <property type="match status" value="2"/>
</dbReference>
<keyword evidence="1 4" id="KW-0349">Heme</keyword>
<evidence type="ECO:0000256" key="1">
    <source>
        <dbReference type="ARBA" id="ARBA00022617"/>
    </source>
</evidence>
<dbReference type="PANTHER" id="PTHR33751:SF11">
    <property type="entry name" value="BLL4483 PROTEIN"/>
    <property type="match status" value="1"/>
</dbReference>
<dbReference type="Proteomes" id="UP001596037">
    <property type="component" value="Unassembled WGS sequence"/>
</dbReference>
<feature type="domain" description="Cytochrome c" evidence="6">
    <location>
        <begin position="125"/>
        <end position="213"/>
    </location>
</feature>
<sequence length="230" mass="22892">MSDDKQLLILLLACAGLATPAWAQDGSIEQGRQLAAQGAGAAVAACAGCHGARGEGGAAFPRLAGTGQAYLQAQLEAFASGARKNPLMQPIAQGLTPAQRKSVTLYYSQLPPPLQAVDAARPTPADAGAWLATRGRWADQVPACAQCHGPGGNGVGAHFPPLAGLPAAYIAAQLQAWKDGTRPPGPLGLMQAVASKLGPADVGAVSSYYAGLGAAAAGTAPPGEKGKATP</sequence>
<keyword evidence="5" id="KW-0732">Signal</keyword>
<name>A0ABW0N7D6_9BURK</name>
<evidence type="ECO:0000256" key="3">
    <source>
        <dbReference type="ARBA" id="ARBA00023004"/>
    </source>
</evidence>
<evidence type="ECO:0000256" key="5">
    <source>
        <dbReference type="SAM" id="SignalP"/>
    </source>
</evidence>
<proteinExistence type="predicted"/>
<gene>
    <name evidence="7" type="ORF">ACFPOE_00050</name>
</gene>
<evidence type="ECO:0000256" key="4">
    <source>
        <dbReference type="PROSITE-ProRule" id="PRU00433"/>
    </source>
</evidence>
<dbReference type="PANTHER" id="PTHR33751">
    <property type="entry name" value="CBB3-TYPE CYTOCHROME C OXIDASE SUBUNIT FIXP"/>
    <property type="match status" value="1"/>
</dbReference>
<reference evidence="8" key="1">
    <citation type="journal article" date="2019" name="Int. J. Syst. Evol. Microbiol.">
        <title>The Global Catalogue of Microorganisms (GCM) 10K type strain sequencing project: providing services to taxonomists for standard genome sequencing and annotation.</title>
        <authorList>
            <consortium name="The Broad Institute Genomics Platform"/>
            <consortium name="The Broad Institute Genome Sequencing Center for Infectious Disease"/>
            <person name="Wu L."/>
            <person name="Ma J."/>
        </authorList>
    </citation>
    <scope>NUCLEOTIDE SEQUENCE [LARGE SCALE GENOMIC DNA]</scope>
    <source>
        <strain evidence="8">CCUG 57401</strain>
    </source>
</reference>
<comment type="caution">
    <text evidence="7">The sequence shown here is derived from an EMBL/GenBank/DDBJ whole genome shotgun (WGS) entry which is preliminary data.</text>
</comment>
<keyword evidence="8" id="KW-1185">Reference proteome</keyword>
<dbReference type="PROSITE" id="PS51007">
    <property type="entry name" value="CYTC"/>
    <property type="match status" value="2"/>
</dbReference>
<dbReference type="InterPro" id="IPR024167">
    <property type="entry name" value="Cytochrome_c4-like"/>
</dbReference>
<feature type="signal peptide" evidence="5">
    <location>
        <begin position="1"/>
        <end position="23"/>
    </location>
</feature>
<evidence type="ECO:0000313" key="7">
    <source>
        <dbReference type="EMBL" id="MFC5495911.1"/>
    </source>
</evidence>
<evidence type="ECO:0000256" key="2">
    <source>
        <dbReference type="ARBA" id="ARBA00022723"/>
    </source>
</evidence>
<evidence type="ECO:0000259" key="6">
    <source>
        <dbReference type="PROSITE" id="PS51007"/>
    </source>
</evidence>
<dbReference type="Pfam" id="PF00034">
    <property type="entry name" value="Cytochrom_C"/>
    <property type="match status" value="2"/>
</dbReference>
<dbReference type="InterPro" id="IPR050597">
    <property type="entry name" value="Cytochrome_c_Oxidase_Subunit"/>
</dbReference>
<feature type="chain" id="PRO_5045929112" evidence="5">
    <location>
        <begin position="24"/>
        <end position="230"/>
    </location>
</feature>
<keyword evidence="3 4" id="KW-0408">Iron</keyword>
<organism evidence="7 8">
    <name type="scientific">Caenimonas terrae</name>
    <dbReference type="NCBI Taxonomy" id="696074"/>
    <lineage>
        <taxon>Bacteria</taxon>
        <taxon>Pseudomonadati</taxon>
        <taxon>Pseudomonadota</taxon>
        <taxon>Betaproteobacteria</taxon>
        <taxon>Burkholderiales</taxon>
        <taxon>Comamonadaceae</taxon>
        <taxon>Caenimonas</taxon>
    </lineage>
</organism>
<dbReference type="InterPro" id="IPR036909">
    <property type="entry name" value="Cyt_c-like_dom_sf"/>
</dbReference>
<dbReference type="SUPFAM" id="SSF46626">
    <property type="entry name" value="Cytochrome c"/>
    <property type="match status" value="2"/>
</dbReference>
<feature type="domain" description="Cytochrome c" evidence="6">
    <location>
        <begin position="26"/>
        <end position="111"/>
    </location>
</feature>
<dbReference type="RefSeq" id="WP_376847948.1">
    <property type="nucleotide sequence ID" value="NZ_JBHSMF010000002.1"/>
</dbReference>